<dbReference type="PANTHER" id="PTHR42953">
    <property type="entry name" value="HIGH-AFFINITY ZINC UPTAKE SYSTEM PROTEIN ZNUA-RELATED"/>
    <property type="match status" value="1"/>
</dbReference>
<feature type="transmembrane region" description="Helical" evidence="5">
    <location>
        <begin position="310"/>
        <end position="329"/>
    </location>
</feature>
<accession>I3ZRA6</accession>
<dbReference type="AlphaFoldDB" id="I3ZRA6"/>
<keyword evidence="5" id="KW-0812">Transmembrane</keyword>
<dbReference type="KEGG" id="thm:CL1_0025"/>
<sequence length="331" mass="35667">MRAGRIAVVILTAMMLVGALVPLSRASPESPLVVTSIAPLAAIVGDAFGDSVEVVYLIPPGADPHEYQLTAGQIELLGKASVIVTTGGHLPVEKKIAELIDEGTITGEALFLDDYRREGFRYLPEYWYNNKDNPHGVWLDPTNALAIARATEKALEKANPSGAELYRARYRDFESRVRAIVEAYRALVEGNKTAVIQMPPDQYAIEWLGIKATAAIKPEEEVPAIGVDDLVPAAEGADLIVYARDSPDQMKDAARELAAKSGKPLAEITVFWSDRPYTEVLVENSAAVLKALGGEKPETGPVQREDVGRYVLVSLVVGLVLGTALGVVLKK</sequence>
<dbReference type="PANTHER" id="PTHR42953:SF1">
    <property type="entry name" value="METAL-BINDING PROTEIN HI_0362-RELATED"/>
    <property type="match status" value="1"/>
</dbReference>
<evidence type="ECO:0000313" key="6">
    <source>
        <dbReference type="EMBL" id="AFL94240.1"/>
    </source>
</evidence>
<evidence type="ECO:0000256" key="3">
    <source>
        <dbReference type="ARBA" id="ARBA00022723"/>
    </source>
</evidence>
<name>I3ZRA6_THECF</name>
<dbReference type="OrthoDB" id="50488at2157"/>
<dbReference type="HOGENOM" id="CLU_067263_0_0_2"/>
<dbReference type="Pfam" id="PF01297">
    <property type="entry name" value="ZnuA"/>
    <property type="match status" value="1"/>
</dbReference>
<evidence type="ECO:0000256" key="2">
    <source>
        <dbReference type="ARBA" id="ARBA00022448"/>
    </source>
</evidence>
<dbReference type="Gene3D" id="3.40.50.1980">
    <property type="entry name" value="Nitrogenase molybdenum iron protein domain"/>
    <property type="match status" value="1"/>
</dbReference>
<evidence type="ECO:0000256" key="4">
    <source>
        <dbReference type="ARBA" id="ARBA00022729"/>
    </source>
</evidence>
<dbReference type="InterPro" id="IPR006127">
    <property type="entry name" value="ZnuA-like"/>
</dbReference>
<dbReference type="GO" id="GO:0046872">
    <property type="term" value="F:metal ion binding"/>
    <property type="evidence" value="ECO:0007669"/>
    <property type="project" value="UniProtKB-KW"/>
</dbReference>
<keyword evidence="4" id="KW-0732">Signal</keyword>
<keyword evidence="7" id="KW-1185">Reference proteome</keyword>
<keyword evidence="3" id="KW-0479">Metal-binding</keyword>
<reference evidence="6 7" key="1">
    <citation type="journal article" date="2012" name="J. Bacteriol.">
        <title>Complete Genome Sequence of the Hyperthermophilic Archaeon Thermococcus sp. Strain CL1, Isolated from a Paralvinella sp. Polychaete Worm Collected from a Hydrothermal Vent.</title>
        <authorList>
            <person name="Jung J.H."/>
            <person name="Holden J.F."/>
            <person name="Seo D.H."/>
            <person name="Park K.H."/>
            <person name="Shin H."/>
            <person name="Ryu S."/>
            <person name="Lee J.H."/>
            <person name="Park C.S."/>
        </authorList>
    </citation>
    <scope>NUCLEOTIDE SEQUENCE [LARGE SCALE GENOMIC DNA]</scope>
    <source>
        <strain evidence="7">DSM 27260 / KACC 17922 / CL1</strain>
    </source>
</reference>
<dbReference type="GO" id="GO:0030001">
    <property type="term" value="P:metal ion transport"/>
    <property type="evidence" value="ECO:0007669"/>
    <property type="project" value="InterPro"/>
</dbReference>
<dbReference type="STRING" id="163003.CL1_0025"/>
<gene>
    <name evidence="6" type="ORF">CL1_0025</name>
</gene>
<proteinExistence type="predicted"/>
<keyword evidence="5" id="KW-1133">Transmembrane helix</keyword>
<dbReference type="GeneID" id="13038680"/>
<organism evidence="6 7">
    <name type="scientific">Thermococcus cleftensis (strain DSM 27260 / KACC 17922 / CL1)</name>
    <dbReference type="NCBI Taxonomy" id="163003"/>
    <lineage>
        <taxon>Archaea</taxon>
        <taxon>Methanobacteriati</taxon>
        <taxon>Methanobacteriota</taxon>
        <taxon>Thermococci</taxon>
        <taxon>Thermococcales</taxon>
        <taxon>Thermococcaceae</taxon>
        <taxon>Thermococcus</taxon>
    </lineage>
</organism>
<dbReference type="Proteomes" id="UP000006064">
    <property type="component" value="Chromosome"/>
</dbReference>
<keyword evidence="2" id="KW-0813">Transport</keyword>
<dbReference type="InterPro" id="IPR050492">
    <property type="entry name" value="Bact_metal-bind_prot9"/>
</dbReference>
<dbReference type="RefSeq" id="WP_014787881.1">
    <property type="nucleotide sequence ID" value="NC_018015.1"/>
</dbReference>
<comment type="subcellular location">
    <subcellularLocation>
        <location evidence="1">Cell envelope</location>
    </subcellularLocation>
</comment>
<dbReference type="SUPFAM" id="SSF53807">
    <property type="entry name" value="Helical backbone' metal receptor"/>
    <property type="match status" value="1"/>
</dbReference>
<keyword evidence="5" id="KW-0472">Membrane</keyword>
<evidence type="ECO:0000313" key="7">
    <source>
        <dbReference type="Proteomes" id="UP000006064"/>
    </source>
</evidence>
<protein>
    <submittedName>
        <fullName evidence="6">Manganese/zinc ABC transporter periplasmic protein</fullName>
    </submittedName>
</protein>
<evidence type="ECO:0000256" key="5">
    <source>
        <dbReference type="SAM" id="Phobius"/>
    </source>
</evidence>
<dbReference type="EMBL" id="CP003651">
    <property type="protein sequence ID" value="AFL94240.1"/>
    <property type="molecule type" value="Genomic_DNA"/>
</dbReference>
<evidence type="ECO:0000256" key="1">
    <source>
        <dbReference type="ARBA" id="ARBA00004196"/>
    </source>
</evidence>